<dbReference type="CDD" id="cd00077">
    <property type="entry name" value="HDc"/>
    <property type="match status" value="1"/>
</dbReference>
<evidence type="ECO:0000256" key="3">
    <source>
        <dbReference type="ARBA" id="ARBA00022801"/>
    </source>
</evidence>
<dbReference type="Pfam" id="PF12072">
    <property type="entry name" value="RNase_Y_N"/>
    <property type="match status" value="1"/>
</dbReference>
<dbReference type="Pfam" id="PF00013">
    <property type="entry name" value="KH_1"/>
    <property type="match status" value="1"/>
</dbReference>
<protein>
    <recommendedName>
        <fullName evidence="5 6">Ribonuclease Y</fullName>
        <shortName evidence="5">RNase Y</shortName>
        <ecNumber evidence="5 6">3.1.-.-</ecNumber>
    </recommendedName>
</protein>
<dbReference type="SUPFAM" id="SSF109604">
    <property type="entry name" value="HD-domain/PDEase-like"/>
    <property type="match status" value="1"/>
</dbReference>
<dbReference type="InterPro" id="IPR036612">
    <property type="entry name" value="KH_dom_type_1_sf"/>
</dbReference>
<organism evidence="9 10">
    <name type="scientific">Treponema pallidum subsp. pallidum (strain SS14)</name>
    <dbReference type="NCBI Taxonomy" id="455434"/>
    <lineage>
        <taxon>Bacteria</taxon>
        <taxon>Pseudomonadati</taxon>
        <taxon>Spirochaetota</taxon>
        <taxon>Spirochaetia</taxon>
        <taxon>Spirochaetales</taxon>
        <taxon>Treponemataceae</taxon>
        <taxon>Treponema</taxon>
    </lineage>
</organism>
<dbReference type="PANTHER" id="PTHR12826:SF15">
    <property type="entry name" value="RIBONUCLEASE Y"/>
    <property type="match status" value="1"/>
</dbReference>
<dbReference type="InterPro" id="IPR022711">
    <property type="entry name" value="RNase_Y_N"/>
</dbReference>
<dbReference type="InterPro" id="IPR017705">
    <property type="entry name" value="Ribonuclease_Y"/>
</dbReference>
<evidence type="ECO:0000313" key="10">
    <source>
        <dbReference type="Proteomes" id="UP000001202"/>
    </source>
</evidence>
<dbReference type="SMART" id="SM00471">
    <property type="entry name" value="HDc"/>
    <property type="match status" value="1"/>
</dbReference>
<name>A0A0H3BK79_TREPS</name>
<keyword evidence="5" id="KW-0472">Membrane</keyword>
<dbReference type="Gene3D" id="3.30.1370.10">
    <property type="entry name" value="K Homology domain, type 1"/>
    <property type="match status" value="1"/>
</dbReference>
<dbReference type="PATRIC" id="fig|455434.6.peg.1007"/>
<evidence type="ECO:0000256" key="1">
    <source>
        <dbReference type="ARBA" id="ARBA00022722"/>
    </source>
</evidence>
<evidence type="ECO:0000256" key="7">
    <source>
        <dbReference type="SAM" id="Coils"/>
    </source>
</evidence>
<dbReference type="PROSITE" id="PS50084">
    <property type="entry name" value="KH_TYPE_1"/>
    <property type="match status" value="1"/>
</dbReference>
<proteinExistence type="inferred from homology"/>
<keyword evidence="5" id="KW-1003">Cell membrane</keyword>
<dbReference type="NCBIfam" id="NF009345">
    <property type="entry name" value="PRK12705.1-2"/>
    <property type="match status" value="1"/>
</dbReference>
<feature type="transmembrane region" description="Helical" evidence="5">
    <location>
        <begin position="6"/>
        <end position="26"/>
    </location>
</feature>
<dbReference type="Proteomes" id="UP000001202">
    <property type="component" value="Chromosome"/>
</dbReference>
<keyword evidence="5" id="KW-0812">Transmembrane</keyword>
<dbReference type="GO" id="GO:0006402">
    <property type="term" value="P:mRNA catabolic process"/>
    <property type="evidence" value="ECO:0007669"/>
    <property type="project" value="UniProtKB-UniRule"/>
</dbReference>
<keyword evidence="4 5" id="KW-0694">RNA-binding</keyword>
<dbReference type="NCBIfam" id="TIGR03319">
    <property type="entry name" value="RNase_Y"/>
    <property type="match status" value="1"/>
</dbReference>
<dbReference type="HAMAP" id="MF_00335">
    <property type="entry name" value="RNase_Y"/>
    <property type="match status" value="1"/>
</dbReference>
<dbReference type="CDD" id="cd22431">
    <property type="entry name" value="KH-I_RNaseY"/>
    <property type="match status" value="1"/>
</dbReference>
<comment type="function">
    <text evidence="5">Endoribonuclease that initiates mRNA decay.</text>
</comment>
<dbReference type="SUPFAM" id="SSF54791">
    <property type="entry name" value="Eukaryotic type KH-domain (KH-domain type I)"/>
    <property type="match status" value="1"/>
</dbReference>
<comment type="subcellular location">
    <subcellularLocation>
        <location evidence="5">Cell membrane</location>
        <topology evidence="5">Single-pass membrane protein</topology>
    </subcellularLocation>
</comment>
<dbReference type="GO" id="GO:0005886">
    <property type="term" value="C:plasma membrane"/>
    <property type="evidence" value="ECO:0007669"/>
    <property type="project" value="UniProtKB-SubCell"/>
</dbReference>
<comment type="similarity">
    <text evidence="5">Belongs to the RNase Y family.</text>
</comment>
<dbReference type="Gene3D" id="1.10.3210.10">
    <property type="entry name" value="Hypothetical protein af1432"/>
    <property type="match status" value="1"/>
</dbReference>
<dbReference type="SMART" id="SM00322">
    <property type="entry name" value="KH"/>
    <property type="match status" value="1"/>
</dbReference>
<dbReference type="InterPro" id="IPR004088">
    <property type="entry name" value="KH_dom_type_1"/>
</dbReference>
<evidence type="ECO:0000256" key="5">
    <source>
        <dbReference type="HAMAP-Rule" id="MF_00335"/>
    </source>
</evidence>
<evidence type="ECO:0000313" key="9">
    <source>
        <dbReference type="EMBL" id="ACD71434.1"/>
    </source>
</evidence>
<keyword evidence="5" id="KW-1133">Transmembrane helix</keyword>
<dbReference type="GeneID" id="93876765"/>
<keyword evidence="7" id="KW-0175">Coiled coil</keyword>
<dbReference type="InterPro" id="IPR006674">
    <property type="entry name" value="HD_domain"/>
</dbReference>
<dbReference type="EMBL" id="CP000805">
    <property type="protein sequence ID" value="ACD71434.1"/>
    <property type="molecule type" value="Genomic_DNA"/>
</dbReference>
<feature type="coiled-coil region" evidence="7">
    <location>
        <begin position="35"/>
        <end position="88"/>
    </location>
</feature>
<dbReference type="InterPro" id="IPR004087">
    <property type="entry name" value="KH_dom"/>
</dbReference>
<dbReference type="InterPro" id="IPR003607">
    <property type="entry name" value="HD/PDEase_dom"/>
</dbReference>
<dbReference type="RefSeq" id="WP_010882462.1">
    <property type="nucleotide sequence ID" value="NC_010741.1"/>
</dbReference>
<keyword evidence="3 5" id="KW-0378">Hydrolase</keyword>
<keyword evidence="2 5" id="KW-0255">Endonuclease</keyword>
<dbReference type="AlphaFoldDB" id="A0A0H3BK79"/>
<dbReference type="GO" id="GO:0016787">
    <property type="term" value="F:hydrolase activity"/>
    <property type="evidence" value="ECO:0007669"/>
    <property type="project" value="UniProtKB-KW"/>
</dbReference>
<keyword evidence="1 5" id="KW-0540">Nuclease</keyword>
<feature type="domain" description="HD" evidence="8">
    <location>
        <begin position="320"/>
        <end position="413"/>
    </location>
</feature>
<evidence type="ECO:0000256" key="2">
    <source>
        <dbReference type="ARBA" id="ARBA00022759"/>
    </source>
</evidence>
<dbReference type="Pfam" id="PF01966">
    <property type="entry name" value="HD"/>
    <property type="match status" value="1"/>
</dbReference>
<gene>
    <name evidence="5" type="primary">rny</name>
    <name evidence="9" type="ordered locus">TPASS_1018</name>
</gene>
<evidence type="ECO:0000256" key="6">
    <source>
        <dbReference type="NCBIfam" id="TIGR03319"/>
    </source>
</evidence>
<evidence type="ECO:0000259" key="8">
    <source>
        <dbReference type="PROSITE" id="PS51831"/>
    </source>
</evidence>
<dbReference type="KEGG" id="tpp:TPASS_1018"/>
<evidence type="ECO:0000256" key="4">
    <source>
        <dbReference type="ARBA" id="ARBA00022884"/>
    </source>
</evidence>
<dbReference type="NCBIfam" id="TIGR00277">
    <property type="entry name" value="HDIG"/>
    <property type="match status" value="1"/>
</dbReference>
<sequence>MTTSIVIGVVLVTVGLTFGWTIRWLYARFHLSACEQRAERILQEAQKEAESKKKSILLEAKEYVLRERNQQERDDRDRRAELQRAERRLLQKEEALSTRAGELDSRERSLKQRDQSLCQEEARYRQELERVSGLTQNQARDLIIKNLENEAKHDAQALINKIEEDAALNAERRARDILVTTMQRITADVTGDVTVSTVNLPSEEMKGRIIGREGRNIRALETLTGADVVVDDTPEAVVISCFDPVRKEIARISLERLVLDGRIHPARIEEIVQKVTQEVSQKIYEEGEKVLFDLGIHDMCPEGVRALGRLYFRTSYGQNVLYHSKEVALLASMLASEIGADVAIAKRGALLHDIGKGVETDSDRNHAEIGMEMARKMNEDPRVVNAVGSHHNDIEPCCVESWLVQVADAISAARPGARREMVDHYVKRLENLEAIAEGFSGVEKAYAIQAGRELRVLVNNDKIPDRDVKALGRDIAKKIESDLKYPGRIRVTLIRETRVVEYAR</sequence>
<dbReference type="PANTHER" id="PTHR12826">
    <property type="entry name" value="RIBONUCLEASE Y"/>
    <property type="match status" value="1"/>
</dbReference>
<reference evidence="9 10" key="1">
    <citation type="journal article" date="2008" name="BMC Microbiol.">
        <title>Complete genome sequence of Treponema pallidum ssp. pallidum strain SS14 determined with oligonucleotide arrays.</title>
        <authorList>
            <person name="Matejkova P."/>
            <person name="Strouhal M."/>
            <person name="Smajs D."/>
            <person name="Norris S.J."/>
            <person name="Palzkill T."/>
            <person name="Petrosino J.F."/>
            <person name="Sodergren E."/>
            <person name="Norton J.E."/>
            <person name="Singh J."/>
            <person name="Richmond T.A."/>
            <person name="Molla M.N."/>
            <person name="Albert T.J."/>
            <person name="Weinstock G.M."/>
        </authorList>
    </citation>
    <scope>NUCLEOTIDE SEQUENCE [LARGE SCALE GENOMIC DNA]</scope>
    <source>
        <strain evidence="9 10">SS14</strain>
    </source>
</reference>
<dbReference type="SMR" id="A0A0H3BK79"/>
<dbReference type="InterPro" id="IPR006675">
    <property type="entry name" value="HDIG_dom"/>
</dbReference>
<dbReference type="GO" id="GO:0003723">
    <property type="term" value="F:RNA binding"/>
    <property type="evidence" value="ECO:0007669"/>
    <property type="project" value="UniProtKB-UniRule"/>
</dbReference>
<accession>A0A0H3BK79</accession>
<dbReference type="EC" id="3.1.-.-" evidence="5 6"/>
<dbReference type="PROSITE" id="PS51831">
    <property type="entry name" value="HD"/>
    <property type="match status" value="1"/>
</dbReference>
<dbReference type="GO" id="GO:0004521">
    <property type="term" value="F:RNA endonuclease activity"/>
    <property type="evidence" value="ECO:0007669"/>
    <property type="project" value="UniProtKB-UniRule"/>
</dbReference>